<reference evidence="1 2" key="1">
    <citation type="journal article" date="2018" name="PLoS Genet.">
        <title>Population sequencing reveals clonal diversity and ancestral inbreeding in the grapevine cultivar Chardonnay.</title>
        <authorList>
            <person name="Roach M.J."/>
            <person name="Johnson D.L."/>
            <person name="Bohlmann J."/>
            <person name="van Vuuren H.J."/>
            <person name="Jones S.J."/>
            <person name="Pretorius I.S."/>
            <person name="Schmidt S.A."/>
            <person name="Borneman A.R."/>
        </authorList>
    </citation>
    <scope>NUCLEOTIDE SEQUENCE [LARGE SCALE GENOMIC DNA]</scope>
    <source>
        <strain evidence="2">cv. Chardonnay</strain>
        <tissue evidence="1">Leaf</tissue>
    </source>
</reference>
<evidence type="ECO:0000313" key="2">
    <source>
        <dbReference type="Proteomes" id="UP000288805"/>
    </source>
</evidence>
<dbReference type="PANTHER" id="PTHR33593">
    <property type="entry name" value="DUF1442 FAMILY PROTEIN"/>
    <property type="match status" value="1"/>
</dbReference>
<comment type="caution">
    <text evidence="1">The sequence shown here is derived from an EMBL/GenBank/DDBJ whole genome shotgun (WGS) entry which is preliminary data.</text>
</comment>
<dbReference type="Pfam" id="PF07279">
    <property type="entry name" value="DUF1442"/>
    <property type="match status" value="1"/>
</dbReference>
<name>A0A438IWG6_VITVI</name>
<gene>
    <name evidence="1" type="ORF">CK203_022887</name>
</gene>
<protein>
    <recommendedName>
        <fullName evidence="3">DUF1442 domain-containing protein</fullName>
    </recommendedName>
</protein>
<proteinExistence type="predicted"/>
<evidence type="ECO:0000313" key="1">
    <source>
        <dbReference type="EMBL" id="RVX01079.1"/>
    </source>
</evidence>
<sequence>MKLVWSPEIASKAYIDTVKSCKLFKQSGVAELIAAMAGGWNAKMIVETWSHGGVVTTSAGLAIAASHTCGRHVCIVPDERSKLAYIKAMHDAGVTSAEVIVGEAEDAAATLPEVDFLVVDCRRRDFGKVLRFAKISQRGAVLVRKNVNQRSVSGFRWHGVLHRGTRVVRTVYLPVGKGLDIAHIGSSGGVASSRKGPSRWIRHIDEKSGEEHLIRG</sequence>
<dbReference type="InterPro" id="IPR009902">
    <property type="entry name" value="DUF1442"/>
</dbReference>
<dbReference type="Proteomes" id="UP000288805">
    <property type="component" value="Unassembled WGS sequence"/>
</dbReference>
<organism evidence="1 2">
    <name type="scientific">Vitis vinifera</name>
    <name type="common">Grape</name>
    <dbReference type="NCBI Taxonomy" id="29760"/>
    <lineage>
        <taxon>Eukaryota</taxon>
        <taxon>Viridiplantae</taxon>
        <taxon>Streptophyta</taxon>
        <taxon>Embryophyta</taxon>
        <taxon>Tracheophyta</taxon>
        <taxon>Spermatophyta</taxon>
        <taxon>Magnoliopsida</taxon>
        <taxon>eudicotyledons</taxon>
        <taxon>Gunneridae</taxon>
        <taxon>Pentapetalae</taxon>
        <taxon>rosids</taxon>
        <taxon>Vitales</taxon>
        <taxon>Vitaceae</taxon>
        <taxon>Viteae</taxon>
        <taxon>Vitis</taxon>
    </lineage>
</organism>
<accession>A0A438IWG6</accession>
<dbReference type="Gene3D" id="3.40.50.150">
    <property type="entry name" value="Vaccinia Virus protein VP39"/>
    <property type="match status" value="1"/>
</dbReference>
<evidence type="ECO:0008006" key="3">
    <source>
        <dbReference type="Google" id="ProtNLM"/>
    </source>
</evidence>
<dbReference type="PANTHER" id="PTHR33593:SF28">
    <property type="entry name" value="ANKYRIN REPEAT_KH DOMAIN PROTEIN (DUF1442)"/>
    <property type="match status" value="1"/>
</dbReference>
<dbReference type="EMBL" id="QGNW01000078">
    <property type="protein sequence ID" value="RVX01079.1"/>
    <property type="molecule type" value="Genomic_DNA"/>
</dbReference>
<dbReference type="InterPro" id="IPR029063">
    <property type="entry name" value="SAM-dependent_MTases_sf"/>
</dbReference>
<dbReference type="AlphaFoldDB" id="A0A438IWG6"/>